<dbReference type="Proteomes" id="UP000516160">
    <property type="component" value="Chromosome"/>
</dbReference>
<dbReference type="InterPro" id="IPR036634">
    <property type="entry name" value="PRD_sf"/>
</dbReference>
<evidence type="ECO:0000259" key="6">
    <source>
        <dbReference type="PROSITE" id="PS50045"/>
    </source>
</evidence>
<keyword evidence="1" id="KW-0808">Transferase</keyword>
<feature type="domain" description="PRD" evidence="8">
    <location>
        <begin position="797"/>
        <end position="895"/>
    </location>
</feature>
<dbReference type="Pfam" id="PF00158">
    <property type="entry name" value="Sigma54_activat"/>
    <property type="match status" value="1"/>
</dbReference>
<dbReference type="GO" id="GO:0016301">
    <property type="term" value="F:kinase activity"/>
    <property type="evidence" value="ECO:0007669"/>
    <property type="project" value="UniProtKB-KW"/>
</dbReference>
<dbReference type="SUPFAM" id="SSF52540">
    <property type="entry name" value="P-loop containing nucleoside triphosphate hydrolases"/>
    <property type="match status" value="1"/>
</dbReference>
<evidence type="ECO:0000259" key="8">
    <source>
        <dbReference type="PROSITE" id="PS51372"/>
    </source>
</evidence>
<proteinExistence type="predicted"/>
<dbReference type="SUPFAM" id="SSF53062">
    <property type="entry name" value="PTS system fructose IIA component-like"/>
    <property type="match status" value="1"/>
</dbReference>
<dbReference type="SUPFAM" id="SSF46785">
    <property type="entry name" value="Winged helix' DNA-binding domain"/>
    <property type="match status" value="1"/>
</dbReference>
<dbReference type="Pfam" id="PF00874">
    <property type="entry name" value="PRD"/>
    <property type="match status" value="2"/>
</dbReference>
<dbReference type="InterPro" id="IPR011608">
    <property type="entry name" value="PRD"/>
</dbReference>
<dbReference type="Gene3D" id="3.40.50.300">
    <property type="entry name" value="P-loop containing nucleotide triphosphate hydrolases"/>
    <property type="match status" value="1"/>
</dbReference>
<gene>
    <name evidence="9" type="ORF">HYG86_03950</name>
</gene>
<dbReference type="GO" id="GO:0006355">
    <property type="term" value="P:regulation of DNA-templated transcription"/>
    <property type="evidence" value="ECO:0007669"/>
    <property type="project" value="InterPro"/>
</dbReference>
<evidence type="ECO:0000256" key="4">
    <source>
        <dbReference type="ARBA" id="ARBA00022840"/>
    </source>
</evidence>
<evidence type="ECO:0000256" key="2">
    <source>
        <dbReference type="ARBA" id="ARBA00022741"/>
    </source>
</evidence>
<dbReference type="PROSITE" id="PS51096">
    <property type="entry name" value="PTS_EIIA_TYPE_4"/>
    <property type="match status" value="1"/>
</dbReference>
<keyword evidence="5" id="KW-0238">DNA-binding</keyword>
<dbReference type="Pfam" id="PF03610">
    <property type="entry name" value="EIIA-man"/>
    <property type="match status" value="1"/>
</dbReference>
<dbReference type="Gene3D" id="1.10.1790.10">
    <property type="entry name" value="PRD domain"/>
    <property type="match status" value="2"/>
</dbReference>
<evidence type="ECO:0000313" key="9">
    <source>
        <dbReference type="EMBL" id="QNO13984.1"/>
    </source>
</evidence>
<dbReference type="GO" id="GO:0009401">
    <property type="term" value="P:phosphoenolpyruvate-dependent sugar phosphotransferase system"/>
    <property type="evidence" value="ECO:0007669"/>
    <property type="project" value="InterPro"/>
</dbReference>
<dbReference type="InterPro" id="IPR002078">
    <property type="entry name" value="Sigma_54_int"/>
</dbReference>
<feature type="domain" description="PTS EIIA type-4" evidence="7">
    <location>
        <begin position="548"/>
        <end position="689"/>
    </location>
</feature>
<feature type="domain" description="PRD" evidence="8">
    <location>
        <begin position="438"/>
        <end position="543"/>
    </location>
</feature>
<dbReference type="InterPro" id="IPR033887">
    <property type="entry name" value="PTS_IIA_man"/>
</dbReference>
<dbReference type="GO" id="GO:0016020">
    <property type="term" value="C:membrane"/>
    <property type="evidence" value="ECO:0007669"/>
    <property type="project" value="InterPro"/>
</dbReference>
<reference evidence="9 10" key="1">
    <citation type="submission" date="2020-07" db="EMBL/GenBank/DDBJ databases">
        <title>Alkalicella. sp. LB2 genome.</title>
        <authorList>
            <person name="Postec A."/>
            <person name="Quemeneur M."/>
        </authorList>
    </citation>
    <scope>NUCLEOTIDE SEQUENCE [LARGE SCALE GENOMIC DNA]</scope>
    <source>
        <strain evidence="9 10">LB2</strain>
    </source>
</reference>
<dbReference type="InterPro" id="IPR036390">
    <property type="entry name" value="WH_DNA-bd_sf"/>
</dbReference>
<dbReference type="InterPro" id="IPR036662">
    <property type="entry name" value="PTS_EIIA_man-typ_sf"/>
</dbReference>
<dbReference type="InterPro" id="IPR003593">
    <property type="entry name" value="AAA+_ATPase"/>
</dbReference>
<keyword evidence="2" id="KW-0547">Nucleotide-binding</keyword>
<dbReference type="CDD" id="cd00009">
    <property type="entry name" value="AAA"/>
    <property type="match status" value="1"/>
</dbReference>
<dbReference type="InterPro" id="IPR025943">
    <property type="entry name" value="Sigma_54_int_dom_ATP-bd_2"/>
</dbReference>
<feature type="domain" description="Sigma-54 factor interaction" evidence="6">
    <location>
        <begin position="79"/>
        <end position="313"/>
    </location>
</feature>
<dbReference type="Gene3D" id="3.40.50.510">
    <property type="entry name" value="Phosphotransferase system, mannose-type IIA component"/>
    <property type="match status" value="1"/>
</dbReference>
<organism evidence="9 10">
    <name type="scientific">Alkalicella caledoniensis</name>
    <dbReference type="NCBI Taxonomy" id="2731377"/>
    <lineage>
        <taxon>Bacteria</taxon>
        <taxon>Bacillati</taxon>
        <taxon>Bacillota</taxon>
        <taxon>Clostridia</taxon>
        <taxon>Eubacteriales</taxon>
        <taxon>Proteinivoracaceae</taxon>
        <taxon>Alkalicella</taxon>
    </lineage>
</organism>
<evidence type="ECO:0000313" key="10">
    <source>
        <dbReference type="Proteomes" id="UP000516160"/>
    </source>
</evidence>
<dbReference type="RefSeq" id="WP_213167646.1">
    <property type="nucleotide sequence ID" value="NZ_CP058559.1"/>
</dbReference>
<evidence type="ECO:0000256" key="5">
    <source>
        <dbReference type="ARBA" id="ARBA00023125"/>
    </source>
</evidence>
<dbReference type="SUPFAM" id="SSF63520">
    <property type="entry name" value="PTS-regulatory domain, PRD"/>
    <property type="match status" value="2"/>
</dbReference>
<dbReference type="PROSITE" id="PS00676">
    <property type="entry name" value="SIGMA54_INTERACT_2"/>
    <property type="match status" value="1"/>
</dbReference>
<keyword evidence="10" id="KW-1185">Reference proteome</keyword>
<dbReference type="CDD" id="cd00006">
    <property type="entry name" value="PTS_IIA_man"/>
    <property type="match status" value="1"/>
</dbReference>
<keyword evidence="4" id="KW-0067">ATP-binding</keyword>
<dbReference type="GO" id="GO:0005524">
    <property type="term" value="F:ATP binding"/>
    <property type="evidence" value="ECO:0007669"/>
    <property type="project" value="UniProtKB-KW"/>
</dbReference>
<protein>
    <submittedName>
        <fullName evidence="9">Sigma 54-interacting transcriptional regulator</fullName>
    </submittedName>
</protein>
<evidence type="ECO:0000256" key="1">
    <source>
        <dbReference type="ARBA" id="ARBA00022679"/>
    </source>
</evidence>
<evidence type="ECO:0000259" key="7">
    <source>
        <dbReference type="PROSITE" id="PS51096"/>
    </source>
</evidence>
<dbReference type="EMBL" id="CP058559">
    <property type="protein sequence ID" value="QNO13984.1"/>
    <property type="molecule type" value="Genomic_DNA"/>
</dbReference>
<dbReference type="GO" id="GO:0003677">
    <property type="term" value="F:DNA binding"/>
    <property type="evidence" value="ECO:0007669"/>
    <property type="project" value="UniProtKB-KW"/>
</dbReference>
<dbReference type="PANTHER" id="PTHR32071">
    <property type="entry name" value="TRANSCRIPTIONAL REGULATORY PROTEIN"/>
    <property type="match status" value="1"/>
</dbReference>
<sequence length="895" mass="100074">MRRIDLVKEALHKLFKETGKGVSAEQVAKELDLQRANVSNDLNLLVKEGKVTKDNGRPVLFEPIVSIKLDGEVDAFDAITGSKGSLTTAVQQGKAAIMYPPNGLHTLIFGETGVGKTLFAELMYNYGKETEKFEKDAPFIAFNCADYSKNPQLLMGQIFGIKKGAYTGADTDQEGLLEKANGGILFLDEVHRLPGEGQEMLFTYMDKGSFKRLGETEYSRKAKVLIIAATTEDPKSNLLDTFIRRIPMMINIPSLRERMLSERYRLIEDFFRQESARIGKEIIVSVNAIRSLMLYDCPNNIGQLKSDIQLSCARAFLDFVSQTKGKVIVSSKILPEDAKKGILKLKNHRDEINHLLGNVTSEHIFSANQEETNLVSEDHYSIPNNFYEMLEKRIEKLRAEGVNDADINEIIGMDIENYFINFMGRVKQKVNENEIETIIGKGILDLAKEIISITKEKLKNPHIETLLYGLALHIHSTQERIKQNKPIINPKLNDIRKKYPKEFSVAVEVAMMIEDRLKIELPLDEIGFLTMFFANKQIQGEEDPKPENVGILVLMHGDSAASSIAKVANSLLATETAHAIDMPLTVNPEEIYKEAKVKIEKLNAGQGVLILADMGSLINFGDMITKEIGIPTKTVEMVSTPMVLEATRKAMLGSDLVQVYNSAIDINPYLGKKLAESPIEEYSTSRNVIITGCYTGEGSSVKIKSFVSKNIEHTNIDIIPLSFTGLKDFQKQINMLAEFKNIVAVVSFVNPEIPSIPFFTLEEIFTEQGQKKLQAVVNNEKMFSQISETLTANLNFHNNKELVYDIKSALIGISNSLKKQLNNDVLIGVVLHVGCLIENYINNFTVESTRPTPSNVDPEAKAIVKEYLLPIERKYNISIADNEIALITSIILDNQ</sequence>
<dbReference type="SMART" id="SM00382">
    <property type="entry name" value="AAA"/>
    <property type="match status" value="1"/>
</dbReference>
<dbReference type="PANTHER" id="PTHR32071:SF38">
    <property type="entry name" value="PSP OPERON TRANSCRIPTIONAL ACTIVATOR"/>
    <property type="match status" value="1"/>
</dbReference>
<dbReference type="PROSITE" id="PS51372">
    <property type="entry name" value="PRD_2"/>
    <property type="match status" value="2"/>
</dbReference>
<evidence type="ECO:0000256" key="3">
    <source>
        <dbReference type="ARBA" id="ARBA00022777"/>
    </source>
</evidence>
<name>A0A7G9W5M2_ALKCA</name>
<accession>A0A7G9W5M2</accession>
<dbReference type="InterPro" id="IPR004701">
    <property type="entry name" value="PTS_EIIA_man-typ"/>
</dbReference>
<keyword evidence="3" id="KW-0418">Kinase</keyword>
<dbReference type="AlphaFoldDB" id="A0A7G9W5M2"/>
<dbReference type="InterPro" id="IPR027417">
    <property type="entry name" value="P-loop_NTPase"/>
</dbReference>
<dbReference type="PROSITE" id="PS50045">
    <property type="entry name" value="SIGMA54_INTERACT_4"/>
    <property type="match status" value="1"/>
</dbReference>
<dbReference type="KEGG" id="acae:HYG86_03950"/>